<reference evidence="1" key="2">
    <citation type="submission" date="2020-11" db="EMBL/GenBank/DDBJ databases">
        <authorList>
            <person name="McCartney M.A."/>
            <person name="Auch B."/>
            <person name="Kono T."/>
            <person name="Mallez S."/>
            <person name="Becker A."/>
            <person name="Gohl D.M."/>
            <person name="Silverstein K.A.T."/>
            <person name="Koren S."/>
            <person name="Bechman K.B."/>
            <person name="Herman A."/>
            <person name="Abrahante J.E."/>
            <person name="Garbe J."/>
        </authorList>
    </citation>
    <scope>NUCLEOTIDE SEQUENCE</scope>
    <source>
        <strain evidence="1">Duluth1</strain>
        <tissue evidence="1">Whole animal</tissue>
    </source>
</reference>
<evidence type="ECO:0000313" key="2">
    <source>
        <dbReference type="Proteomes" id="UP000828390"/>
    </source>
</evidence>
<dbReference type="SUPFAM" id="SSF57924">
    <property type="entry name" value="Inhibitor of apoptosis (IAP) repeat"/>
    <property type="match status" value="1"/>
</dbReference>
<dbReference type="AlphaFoldDB" id="A0A9D4ILK6"/>
<gene>
    <name evidence="1" type="ORF">DPMN_157997</name>
</gene>
<dbReference type="Pfam" id="PF00653">
    <property type="entry name" value="BIR"/>
    <property type="match status" value="1"/>
</dbReference>
<organism evidence="1 2">
    <name type="scientific">Dreissena polymorpha</name>
    <name type="common">Zebra mussel</name>
    <name type="synonym">Mytilus polymorpha</name>
    <dbReference type="NCBI Taxonomy" id="45954"/>
    <lineage>
        <taxon>Eukaryota</taxon>
        <taxon>Metazoa</taxon>
        <taxon>Spiralia</taxon>
        <taxon>Lophotrochozoa</taxon>
        <taxon>Mollusca</taxon>
        <taxon>Bivalvia</taxon>
        <taxon>Autobranchia</taxon>
        <taxon>Heteroconchia</taxon>
        <taxon>Euheterodonta</taxon>
        <taxon>Imparidentia</taxon>
        <taxon>Neoheterodontei</taxon>
        <taxon>Myida</taxon>
        <taxon>Dreissenoidea</taxon>
        <taxon>Dreissenidae</taxon>
        <taxon>Dreissena</taxon>
    </lineage>
</organism>
<dbReference type="Gene3D" id="1.10.1170.10">
    <property type="entry name" value="Inhibitor Of Apoptosis Protein (2mihbC-IAP-1), Chain A"/>
    <property type="match status" value="1"/>
</dbReference>
<keyword evidence="2" id="KW-1185">Reference proteome</keyword>
<evidence type="ECO:0000313" key="1">
    <source>
        <dbReference type="EMBL" id="KAH3780186.1"/>
    </source>
</evidence>
<comment type="caution">
    <text evidence="1">The sequence shown here is derived from an EMBL/GenBank/DDBJ whole genome shotgun (WGS) entry which is preliminary data.</text>
</comment>
<proteinExistence type="predicted"/>
<dbReference type="InterPro" id="IPR001370">
    <property type="entry name" value="BIR_rpt"/>
</dbReference>
<accession>A0A9D4ILK6</accession>
<dbReference type="Proteomes" id="UP000828390">
    <property type="component" value="Unassembled WGS sequence"/>
</dbReference>
<name>A0A9D4ILK6_DREPO</name>
<sequence length="145" mass="17321">MSLYQRLQTIENRPSRYGVSKEDLASQGIIYDHCVISDTIECVRCVFCHANISIWKMDKEDVRLRHRQLCPVCPFVFDWIMNIEEEVRLSHRRFCRACPFDNELFDRYLQNEFDKQYQRANYGIVETESDVYSSDHNQTCSVYSL</sequence>
<protein>
    <recommendedName>
        <fullName evidence="3">RING-type domain-containing protein</fullName>
    </recommendedName>
</protein>
<dbReference type="EMBL" id="JAIWYP010000008">
    <property type="protein sequence ID" value="KAH3780186.1"/>
    <property type="molecule type" value="Genomic_DNA"/>
</dbReference>
<evidence type="ECO:0008006" key="3">
    <source>
        <dbReference type="Google" id="ProtNLM"/>
    </source>
</evidence>
<dbReference type="PROSITE" id="PS50143">
    <property type="entry name" value="BIR_REPEAT_2"/>
    <property type="match status" value="1"/>
</dbReference>
<reference evidence="1" key="1">
    <citation type="journal article" date="2019" name="bioRxiv">
        <title>The Genome of the Zebra Mussel, Dreissena polymorpha: A Resource for Invasive Species Research.</title>
        <authorList>
            <person name="McCartney M.A."/>
            <person name="Auch B."/>
            <person name="Kono T."/>
            <person name="Mallez S."/>
            <person name="Zhang Y."/>
            <person name="Obille A."/>
            <person name="Becker A."/>
            <person name="Abrahante J.E."/>
            <person name="Garbe J."/>
            <person name="Badalamenti J.P."/>
            <person name="Herman A."/>
            <person name="Mangelson H."/>
            <person name="Liachko I."/>
            <person name="Sullivan S."/>
            <person name="Sone E.D."/>
            <person name="Koren S."/>
            <person name="Silverstein K.A.T."/>
            <person name="Beckman K.B."/>
            <person name="Gohl D.M."/>
        </authorList>
    </citation>
    <scope>NUCLEOTIDE SEQUENCE</scope>
    <source>
        <strain evidence="1">Duluth1</strain>
        <tissue evidence="1">Whole animal</tissue>
    </source>
</reference>